<feature type="domain" description="VWA-like" evidence="1">
    <location>
        <begin position="306"/>
        <end position="431"/>
    </location>
</feature>
<accession>A0A1I5Y371</accession>
<dbReference type="Proteomes" id="UP000182624">
    <property type="component" value="Unassembled WGS sequence"/>
</dbReference>
<dbReference type="Gene3D" id="3.40.50.410">
    <property type="entry name" value="von Willebrand factor, type A domain"/>
    <property type="match status" value="1"/>
</dbReference>
<dbReference type="InterPro" id="IPR018698">
    <property type="entry name" value="VWA-like_dom"/>
</dbReference>
<name>A0A1I5Y371_9FIRM</name>
<reference evidence="4" key="1">
    <citation type="submission" date="2016-10" db="EMBL/GenBank/DDBJ databases">
        <authorList>
            <person name="Varghese N."/>
            <person name="Submissions S."/>
        </authorList>
    </citation>
    <scope>NUCLEOTIDE SEQUENCE [LARGE SCALE GENOMIC DNA]</scope>
    <source>
        <strain evidence="4">P18</strain>
    </source>
</reference>
<dbReference type="Pfam" id="PF13203">
    <property type="entry name" value="DUF2201_N"/>
    <property type="match status" value="1"/>
</dbReference>
<evidence type="ECO:0000313" key="4">
    <source>
        <dbReference type="Proteomes" id="UP000182624"/>
    </source>
</evidence>
<dbReference type="SUPFAM" id="SSF53300">
    <property type="entry name" value="vWA-like"/>
    <property type="match status" value="1"/>
</dbReference>
<organism evidence="3 4">
    <name type="scientific">Butyrivibrio proteoclasticus</name>
    <dbReference type="NCBI Taxonomy" id="43305"/>
    <lineage>
        <taxon>Bacteria</taxon>
        <taxon>Bacillati</taxon>
        <taxon>Bacillota</taxon>
        <taxon>Clostridia</taxon>
        <taxon>Lachnospirales</taxon>
        <taxon>Lachnospiraceae</taxon>
        <taxon>Butyrivibrio</taxon>
    </lineage>
</organism>
<evidence type="ECO:0000259" key="1">
    <source>
        <dbReference type="Pfam" id="PF09967"/>
    </source>
</evidence>
<dbReference type="Pfam" id="PF09967">
    <property type="entry name" value="DUF2201"/>
    <property type="match status" value="1"/>
</dbReference>
<dbReference type="AlphaFoldDB" id="A0A1I5Y371"/>
<dbReference type="InterPro" id="IPR036465">
    <property type="entry name" value="vWFA_dom_sf"/>
</dbReference>
<feature type="domain" description="Putative metallopeptidase" evidence="2">
    <location>
        <begin position="6"/>
        <end position="91"/>
    </location>
</feature>
<keyword evidence="4" id="KW-1185">Reference proteome</keyword>
<dbReference type="EMBL" id="FOXO01000040">
    <property type="protein sequence ID" value="SFQ38638.1"/>
    <property type="molecule type" value="Genomic_DNA"/>
</dbReference>
<gene>
    <name evidence="3" type="ORF">SAMN04487928_14019</name>
</gene>
<dbReference type="InterPro" id="IPR025154">
    <property type="entry name" value="Put_metallopeptidase_dom"/>
</dbReference>
<evidence type="ECO:0000313" key="3">
    <source>
        <dbReference type="EMBL" id="SFQ38638.1"/>
    </source>
</evidence>
<sequence>MYKEVAAPLYNMIFVATKDVWRISTNGFCIYFDPDWLKNLKDLEIDFILSHELMHIALKHIDRPAYYYGDRYHFAADIVANGHLNVLGWNYEKIAHVGKIRYETYLPTMHGSKVTAIDAMRYTPIDPAVFETNKRKQLLIDSDEWWNRKGDRGECGVIILDPDDVDPDDLVYNGPTYGGTRSRWGEFFPKFNNRGVPVDEEGSGAGQQDEIKANSRNVNREQVKMALMSLRSGNQSQEAGVDEANDKRNWSSMDVKVLDWRSLLNCFVQEEVNDYSFTPPDRRMLDGDFFLPDYNVCKETVKDVYFMVDTSGSISDEMLSMAYEEIHQALDQFNGALTGIVAFFDITVHGARAFNSVEDIVKIRPRGGGGTDYESVFRFIKKTSGNASPTSIVIITDGEGVFPDQEVAGNIPVLWLFTKECIAPWGKSVNVTDS</sequence>
<dbReference type="CDD" id="cd00198">
    <property type="entry name" value="vWFA"/>
    <property type="match status" value="1"/>
</dbReference>
<proteinExistence type="predicted"/>
<protein>
    <submittedName>
        <fullName evidence="3">Putative metallopeptidase domain-containing protein</fullName>
    </submittedName>
</protein>
<dbReference type="PANTHER" id="PTHR38730:SF1">
    <property type="entry name" value="SLL7028 PROTEIN"/>
    <property type="match status" value="1"/>
</dbReference>
<dbReference type="PANTHER" id="PTHR38730">
    <property type="entry name" value="SLL7028 PROTEIN"/>
    <property type="match status" value="1"/>
</dbReference>
<evidence type="ECO:0000259" key="2">
    <source>
        <dbReference type="Pfam" id="PF13203"/>
    </source>
</evidence>